<dbReference type="SUPFAM" id="SSF50978">
    <property type="entry name" value="WD40 repeat-like"/>
    <property type="match status" value="1"/>
</dbReference>
<dbReference type="CDD" id="cd00200">
    <property type="entry name" value="WD40"/>
    <property type="match status" value="1"/>
</dbReference>
<dbReference type="GO" id="GO:0071011">
    <property type="term" value="C:precatalytic spliceosome"/>
    <property type="evidence" value="ECO:0007669"/>
    <property type="project" value="TreeGrafter"/>
</dbReference>
<keyword evidence="6" id="KW-1185">Reference proteome</keyword>
<dbReference type="AlphaFoldDB" id="A3FPQ2"/>
<proteinExistence type="inferred from homology"/>
<dbReference type="PRINTS" id="PR00320">
    <property type="entry name" value="GPROTEINBRPT"/>
</dbReference>
<gene>
    <name evidence="5" type="ORF">cgd7_3960</name>
</gene>
<dbReference type="PROSITE" id="PS50294">
    <property type="entry name" value="WD_REPEATS_REGION"/>
    <property type="match status" value="5"/>
</dbReference>
<dbReference type="FunCoup" id="A3FPQ2">
    <property type="interactions" value="384"/>
</dbReference>
<comment type="similarity">
    <text evidence="3">Belongs to the WD repeat PRL1/PRL2 family.</text>
</comment>
<feature type="repeat" description="WD" evidence="4">
    <location>
        <begin position="211"/>
        <end position="252"/>
    </location>
</feature>
<dbReference type="OrthoDB" id="10256122at2759"/>
<feature type="repeat" description="WD" evidence="4">
    <location>
        <begin position="127"/>
        <end position="168"/>
    </location>
</feature>
<dbReference type="InterPro" id="IPR045241">
    <property type="entry name" value="Prp46/PLRG1-like"/>
</dbReference>
<feature type="repeat" description="WD" evidence="4">
    <location>
        <begin position="169"/>
        <end position="210"/>
    </location>
</feature>
<dbReference type="PROSITE" id="PS00678">
    <property type="entry name" value="WD_REPEATS_1"/>
    <property type="match status" value="3"/>
</dbReference>
<name>A3FPQ2_CRYPI</name>
<feature type="repeat" description="WD" evidence="4">
    <location>
        <begin position="253"/>
        <end position="294"/>
    </location>
</feature>
<comment type="caution">
    <text evidence="5">The sequence shown here is derived from an EMBL/GenBank/DDBJ whole genome shotgun (WGS) entry which is preliminary data.</text>
</comment>
<dbReference type="InterPro" id="IPR015943">
    <property type="entry name" value="WD40/YVTN_repeat-like_dom_sf"/>
</dbReference>
<dbReference type="STRING" id="353152.A3FPQ2"/>
<dbReference type="SMART" id="SM00320">
    <property type="entry name" value="WD40"/>
    <property type="match status" value="7"/>
</dbReference>
<reference evidence="5 6" key="1">
    <citation type="journal article" date="2004" name="Science">
        <title>Complete genome sequence of the apicomplexan, Cryptosporidium parvum.</title>
        <authorList>
            <person name="Abrahamsen M.S."/>
            <person name="Templeton T.J."/>
            <person name="Enomoto S."/>
            <person name="Abrahante J.E."/>
            <person name="Zhu G."/>
            <person name="Lancto C.A."/>
            <person name="Deng M."/>
            <person name="Liu C."/>
            <person name="Widmer G."/>
            <person name="Tzipori S."/>
            <person name="Buck G.A."/>
            <person name="Xu P."/>
            <person name="Bankier A.T."/>
            <person name="Dear P.H."/>
            <person name="Konfortov B.A."/>
            <person name="Spriggs H.F."/>
            <person name="Iyer L."/>
            <person name="Anantharaman V."/>
            <person name="Aravind L."/>
            <person name="Kapur V."/>
        </authorList>
    </citation>
    <scope>NUCLEOTIDE SEQUENCE [LARGE SCALE GENOMIC DNA]</scope>
    <source>
        <strain evidence="6">Iowa II</strain>
    </source>
</reference>
<dbReference type="PANTHER" id="PTHR19923:SF0">
    <property type="entry name" value="PLEIOTROPIC REGULATOR 1"/>
    <property type="match status" value="1"/>
</dbReference>
<feature type="repeat" description="WD" evidence="4">
    <location>
        <begin position="388"/>
        <end position="427"/>
    </location>
</feature>
<evidence type="ECO:0000256" key="1">
    <source>
        <dbReference type="ARBA" id="ARBA00022574"/>
    </source>
</evidence>
<evidence type="ECO:0000256" key="3">
    <source>
        <dbReference type="ARBA" id="ARBA00025726"/>
    </source>
</evidence>
<dbReference type="Proteomes" id="UP000006726">
    <property type="component" value="Chromosome 7"/>
</dbReference>
<organism evidence="5 6">
    <name type="scientific">Cryptosporidium parvum (strain Iowa II)</name>
    <dbReference type="NCBI Taxonomy" id="353152"/>
    <lineage>
        <taxon>Eukaryota</taxon>
        <taxon>Sar</taxon>
        <taxon>Alveolata</taxon>
        <taxon>Apicomplexa</taxon>
        <taxon>Conoidasida</taxon>
        <taxon>Coccidia</taxon>
        <taxon>Eucoccidiorida</taxon>
        <taxon>Eimeriorina</taxon>
        <taxon>Cryptosporidiidae</taxon>
        <taxon>Cryptosporidium</taxon>
    </lineage>
</organism>
<keyword evidence="2" id="KW-0677">Repeat</keyword>
<evidence type="ECO:0000256" key="2">
    <source>
        <dbReference type="ARBA" id="ARBA00022737"/>
    </source>
</evidence>
<sequence>MNLSAFKMADYFQEVVLNRLNFFSSEQGYIRNSFSKQYGNINKLLKARNEYCKSQLGDQVSKSMPCDALAPYRAEYKYNSLNLYGNTEAPLYKKKRTDELNISNINKYLARDHGIKWAPRFKLNKVISGHKGWVRSIAVDPSNNFFVSGSSDKLIKFWDINSGILKLTLIGHIAAVRKVLFSERHPFLFSCSEDKTMKCWDLEQNRIVRNYARHSSGIYCLDIHPRLDIVATGSRDGSVVLWDIRTRESIHLFKNHKAAISSILMQSIEPQLISGSYDRTIRTWDIVAGKARDILTRHIKPIRALAKHPIHYSFLSAGADCIKIWEGEDSTYLRDLSSSQSIINTITIRSQENNSIVLAGCDNGQLHFWDYETGTLYDTIQSNIQPGSVEAENSILDCKFDRTESVLITGECDKTIKIWNLKTAELI</sequence>
<protein>
    <submittedName>
        <fullName evidence="5">Pleiotropic regulator 1</fullName>
    </submittedName>
</protein>
<evidence type="ECO:0000313" key="5">
    <source>
        <dbReference type="EMBL" id="EAZ51591.1"/>
    </source>
</evidence>
<dbReference type="PROSITE" id="PS50082">
    <property type="entry name" value="WD_REPEATS_2"/>
    <property type="match status" value="5"/>
</dbReference>
<evidence type="ECO:0000256" key="4">
    <source>
        <dbReference type="PROSITE-ProRule" id="PRU00221"/>
    </source>
</evidence>
<dbReference type="RefSeq" id="XP_001388398.1">
    <property type="nucleotide sequence ID" value="XM_001388361.1"/>
</dbReference>
<dbReference type="KEGG" id="cpv:cgd7_3960"/>
<dbReference type="GeneID" id="3371818"/>
<dbReference type="GO" id="GO:0071013">
    <property type="term" value="C:catalytic step 2 spliceosome"/>
    <property type="evidence" value="ECO:0007669"/>
    <property type="project" value="TreeGrafter"/>
</dbReference>
<dbReference type="InterPro" id="IPR020472">
    <property type="entry name" value="WD40_PAC1"/>
</dbReference>
<dbReference type="InterPro" id="IPR019775">
    <property type="entry name" value="WD40_repeat_CS"/>
</dbReference>
<dbReference type="PANTHER" id="PTHR19923">
    <property type="entry name" value="WD40 REPEAT PROTEINPRL1/PRL2-RELATED"/>
    <property type="match status" value="1"/>
</dbReference>
<dbReference type="InterPro" id="IPR036322">
    <property type="entry name" value="WD40_repeat_dom_sf"/>
</dbReference>
<dbReference type="EMBL" id="AAEE01000001">
    <property type="protein sequence ID" value="EAZ51591.1"/>
    <property type="molecule type" value="Genomic_DNA"/>
</dbReference>
<dbReference type="GO" id="GO:0000398">
    <property type="term" value="P:mRNA splicing, via spliceosome"/>
    <property type="evidence" value="ECO:0007669"/>
    <property type="project" value="InterPro"/>
</dbReference>
<evidence type="ECO:0000313" key="6">
    <source>
        <dbReference type="Proteomes" id="UP000006726"/>
    </source>
</evidence>
<dbReference type="InterPro" id="IPR001680">
    <property type="entry name" value="WD40_rpt"/>
</dbReference>
<dbReference type="InParanoid" id="A3FPQ2"/>
<accession>A3FPQ2</accession>
<dbReference type="GO" id="GO:0000974">
    <property type="term" value="C:Prp19 complex"/>
    <property type="evidence" value="ECO:0007669"/>
    <property type="project" value="TreeGrafter"/>
</dbReference>
<dbReference type="Gene3D" id="2.130.10.10">
    <property type="entry name" value="YVTN repeat-like/Quinoprotein amine dehydrogenase"/>
    <property type="match status" value="1"/>
</dbReference>
<keyword evidence="1 4" id="KW-0853">WD repeat</keyword>
<dbReference type="Pfam" id="PF00400">
    <property type="entry name" value="WD40"/>
    <property type="match status" value="5"/>
</dbReference>